<protein>
    <recommendedName>
        <fullName evidence="3">SGNH/GDSL hydrolase family protein</fullName>
    </recommendedName>
</protein>
<reference evidence="1" key="1">
    <citation type="submission" date="2018-12" db="EMBL/GenBank/DDBJ databases">
        <authorList>
            <consortium name="Pathogen Informatics"/>
        </authorList>
    </citation>
    <scope>NUCLEOTIDE SEQUENCE [LARGE SCALE GENOMIC DNA]</scope>
    <source>
        <strain evidence="1">NCTC10643</strain>
    </source>
</reference>
<evidence type="ECO:0000313" key="1">
    <source>
        <dbReference type="EMBL" id="VEI75531.1"/>
    </source>
</evidence>
<accession>A0A3S4X9J2</accession>
<dbReference type="RefSeq" id="WP_126301391.1">
    <property type="nucleotide sequence ID" value="NZ_LR134495.1"/>
</dbReference>
<dbReference type="Proteomes" id="UP000271188">
    <property type="component" value="Chromosome"/>
</dbReference>
<dbReference type="AlphaFoldDB" id="A0A3S4X9J2"/>
<gene>
    <name evidence="1" type="ORF">NCTC10643_00529</name>
</gene>
<dbReference type="EMBL" id="LR134495">
    <property type="protein sequence ID" value="VEI75531.1"/>
    <property type="molecule type" value="Genomic_DNA"/>
</dbReference>
<evidence type="ECO:0008006" key="3">
    <source>
        <dbReference type="Google" id="ProtNLM"/>
    </source>
</evidence>
<name>A0A3S4X9J2_MANHA</name>
<sequence length="246" mass="28449">MEKPLVVFGDSSAEIFDYIFGKNKNYYPFWASGWSARSLNQIKHSDIDIKPYASTLEGLPKDTIILLHFGMTDIEFGLPILARDTGFYNLPLFLKEMINGIIIFKSFLQDNYGFKNIYPIFTSPPIWLPNSHWENCFKFKPFPLKIRGQMLLDFASEVSKLTTSINCLDKLIVSYKNPVCSPDYTRARVSHHIDFIEAQDLIYSALSELEGMLSQRNPKHTVHYIHKNVGIDTVRKEQKPRENTCR</sequence>
<proteinExistence type="predicted"/>
<organism evidence="1 2">
    <name type="scientific">Mannheimia haemolytica</name>
    <name type="common">Pasteurella haemolytica</name>
    <dbReference type="NCBI Taxonomy" id="75985"/>
    <lineage>
        <taxon>Bacteria</taxon>
        <taxon>Pseudomonadati</taxon>
        <taxon>Pseudomonadota</taxon>
        <taxon>Gammaproteobacteria</taxon>
        <taxon>Pasteurellales</taxon>
        <taxon>Pasteurellaceae</taxon>
        <taxon>Mannheimia</taxon>
    </lineage>
</organism>
<evidence type="ECO:0000313" key="2">
    <source>
        <dbReference type="Proteomes" id="UP000271188"/>
    </source>
</evidence>